<dbReference type="PANTHER" id="PTHR19432">
    <property type="entry name" value="SUGAR TRANSPORTER"/>
    <property type="match status" value="1"/>
</dbReference>
<keyword evidence="8" id="KW-1185">Reference proteome</keyword>
<evidence type="ECO:0000256" key="1">
    <source>
        <dbReference type="ARBA" id="ARBA00004141"/>
    </source>
</evidence>
<feature type="transmembrane region" description="Helical" evidence="6">
    <location>
        <begin position="21"/>
        <end position="44"/>
    </location>
</feature>
<dbReference type="GO" id="GO:0005886">
    <property type="term" value="C:plasma membrane"/>
    <property type="evidence" value="ECO:0007669"/>
    <property type="project" value="TreeGrafter"/>
</dbReference>
<dbReference type="SUPFAM" id="SSF103473">
    <property type="entry name" value="MFS general substrate transporter"/>
    <property type="match status" value="1"/>
</dbReference>
<organism evidence="7 8">
    <name type="scientific">Amylocarpus encephaloides</name>
    <dbReference type="NCBI Taxonomy" id="45428"/>
    <lineage>
        <taxon>Eukaryota</taxon>
        <taxon>Fungi</taxon>
        <taxon>Dikarya</taxon>
        <taxon>Ascomycota</taxon>
        <taxon>Pezizomycotina</taxon>
        <taxon>Leotiomycetes</taxon>
        <taxon>Helotiales</taxon>
        <taxon>Helotiales incertae sedis</taxon>
        <taxon>Amylocarpus</taxon>
    </lineage>
</organism>
<evidence type="ECO:0000313" key="8">
    <source>
        <dbReference type="Proteomes" id="UP000824998"/>
    </source>
</evidence>
<dbReference type="GO" id="GO:0008506">
    <property type="term" value="F:sucrose:proton symporter activity"/>
    <property type="evidence" value="ECO:0007669"/>
    <property type="project" value="TreeGrafter"/>
</dbReference>
<keyword evidence="2" id="KW-0813">Transport</keyword>
<comment type="caution">
    <text evidence="7">The sequence shown here is derived from an EMBL/GenBank/DDBJ whole genome shotgun (WGS) entry which is preliminary data.</text>
</comment>
<dbReference type="InterPro" id="IPR036259">
    <property type="entry name" value="MFS_trans_sf"/>
</dbReference>
<dbReference type="Proteomes" id="UP000824998">
    <property type="component" value="Unassembled WGS sequence"/>
</dbReference>
<feature type="transmembrane region" description="Helical" evidence="6">
    <location>
        <begin position="308"/>
        <end position="327"/>
    </location>
</feature>
<evidence type="ECO:0000313" key="7">
    <source>
        <dbReference type="EMBL" id="KAG9238668.1"/>
    </source>
</evidence>
<keyword evidence="4 6" id="KW-1133">Transmembrane helix</keyword>
<dbReference type="Pfam" id="PF13347">
    <property type="entry name" value="MFS_2"/>
    <property type="match status" value="1"/>
</dbReference>
<feature type="transmembrane region" description="Helical" evidence="6">
    <location>
        <begin position="88"/>
        <end position="108"/>
    </location>
</feature>
<evidence type="ECO:0000256" key="6">
    <source>
        <dbReference type="SAM" id="Phobius"/>
    </source>
</evidence>
<comment type="subcellular location">
    <subcellularLocation>
        <location evidence="1">Membrane</location>
        <topology evidence="1">Multi-pass membrane protein</topology>
    </subcellularLocation>
</comment>
<dbReference type="Gene3D" id="1.20.1250.20">
    <property type="entry name" value="MFS general substrate transporter like domains"/>
    <property type="match status" value="1"/>
</dbReference>
<sequence>MASWSGQPHVKGSTEAMRMALLTFSLVGLQFTWGIEMTYCTPYLLQLGLTKSKTSLVWIAGPLSGLIMQPIVGVVADRTTSKYGRRRPFMVIGSVIVAACLLILGWTKEVVGHFVPEGDFRRSCTIFVAVLAIYAVDFAINAEVQACCRSLIVDTLPIPKQQAGSSWASRMCAIGHIVGYIAGTLDLVRMTGGMFGDTQFKKLTVLAAFGLMFSVAVTSWAVTERVLISSKASDSQIGPIQMISHIFRTATNLPPKIQAICTVQLWSWIGWFPFLFYSTTWVGETYFRYDAPHDVKQSKDALGDIGRIGSMSLVVFSCVTCIGAFLIPQFVKSPDGEGFTARPPTAIAAWVTKINEYKPDLLTAWIWGHCLFSFAMLMSPFAHSFRFATFLVALCGFPWALATWAPNTFLGIEVNRLSSTAPTGSYHRLSMDSPIEMSSPITPTTLRLEHGPSDDAVSSTGELSGLYFGILNIYTTIPQFIGTFISMIVFSILEPGKSPELAHDAHPDEHHGTDGPNAIAVCLFIGAISNIGAAFATKRLKDLQ</sequence>
<accession>A0A9P7YT86</accession>
<name>A0A9P7YT86_9HELO</name>
<dbReference type="PANTHER" id="PTHR19432:SF76">
    <property type="entry name" value="TRANSPORTER, PUTATIVE (EUROFUNG)-RELATED"/>
    <property type="match status" value="1"/>
</dbReference>
<feature type="transmembrane region" description="Helical" evidence="6">
    <location>
        <begin position="203"/>
        <end position="222"/>
    </location>
</feature>
<keyword evidence="3 6" id="KW-0812">Transmembrane</keyword>
<feature type="transmembrane region" description="Helical" evidence="6">
    <location>
        <begin position="56"/>
        <end position="76"/>
    </location>
</feature>
<evidence type="ECO:0000256" key="3">
    <source>
        <dbReference type="ARBA" id="ARBA00022692"/>
    </source>
</evidence>
<dbReference type="AlphaFoldDB" id="A0A9P7YT86"/>
<feature type="transmembrane region" description="Helical" evidence="6">
    <location>
        <begin position="120"/>
        <end position="140"/>
    </location>
</feature>
<evidence type="ECO:0000256" key="5">
    <source>
        <dbReference type="ARBA" id="ARBA00023136"/>
    </source>
</evidence>
<feature type="transmembrane region" description="Helical" evidence="6">
    <location>
        <begin position="466"/>
        <end position="493"/>
    </location>
</feature>
<evidence type="ECO:0000256" key="4">
    <source>
        <dbReference type="ARBA" id="ARBA00022989"/>
    </source>
</evidence>
<keyword evidence="5 6" id="KW-0472">Membrane</keyword>
<feature type="transmembrane region" description="Helical" evidence="6">
    <location>
        <begin position="385"/>
        <end position="405"/>
    </location>
</feature>
<gene>
    <name evidence="7" type="ORF">BJ875DRAFT_367457</name>
</gene>
<feature type="transmembrane region" description="Helical" evidence="6">
    <location>
        <begin position="265"/>
        <end position="287"/>
    </location>
</feature>
<protein>
    <submittedName>
        <fullName evidence="7">Sucrose transporter</fullName>
    </submittedName>
</protein>
<dbReference type="OrthoDB" id="28755at2759"/>
<dbReference type="EMBL" id="MU251367">
    <property type="protein sequence ID" value="KAG9238668.1"/>
    <property type="molecule type" value="Genomic_DNA"/>
</dbReference>
<feature type="transmembrane region" description="Helical" evidence="6">
    <location>
        <begin position="361"/>
        <end position="378"/>
    </location>
</feature>
<reference evidence="7" key="1">
    <citation type="journal article" date="2021" name="IMA Fungus">
        <title>Genomic characterization of three marine fungi, including Emericellopsis atlantica sp. nov. with signatures of a generalist lifestyle and marine biomass degradation.</title>
        <authorList>
            <person name="Hagestad O.C."/>
            <person name="Hou L."/>
            <person name="Andersen J.H."/>
            <person name="Hansen E.H."/>
            <person name="Altermark B."/>
            <person name="Li C."/>
            <person name="Kuhnert E."/>
            <person name="Cox R.J."/>
            <person name="Crous P.W."/>
            <person name="Spatafora J.W."/>
            <person name="Lail K."/>
            <person name="Amirebrahimi M."/>
            <person name="Lipzen A."/>
            <person name="Pangilinan J."/>
            <person name="Andreopoulos W."/>
            <person name="Hayes R.D."/>
            <person name="Ng V."/>
            <person name="Grigoriev I.V."/>
            <person name="Jackson S.A."/>
            <person name="Sutton T.D.S."/>
            <person name="Dobson A.D.W."/>
            <person name="Rama T."/>
        </authorList>
    </citation>
    <scope>NUCLEOTIDE SEQUENCE</scope>
    <source>
        <strain evidence="7">TRa018bII</strain>
    </source>
</reference>
<proteinExistence type="predicted"/>
<evidence type="ECO:0000256" key="2">
    <source>
        <dbReference type="ARBA" id="ARBA00022448"/>
    </source>
</evidence>